<evidence type="ECO:0000313" key="4">
    <source>
        <dbReference type="Proteomes" id="UP000742631"/>
    </source>
</evidence>
<reference evidence="3" key="1">
    <citation type="journal article" date="2021" name="PeerJ">
        <title>Extensive microbial diversity within the chicken gut microbiome revealed by metagenomics and culture.</title>
        <authorList>
            <person name="Gilroy R."/>
            <person name="Ravi A."/>
            <person name="Getino M."/>
            <person name="Pursley I."/>
            <person name="Horton D.L."/>
            <person name="Alikhan N.F."/>
            <person name="Baker D."/>
            <person name="Gharbi K."/>
            <person name="Hall N."/>
            <person name="Watson M."/>
            <person name="Adriaenssens E.M."/>
            <person name="Foster-Nyarko E."/>
            <person name="Jarju S."/>
            <person name="Secka A."/>
            <person name="Antonio M."/>
            <person name="Oren A."/>
            <person name="Chaudhuri R.R."/>
            <person name="La Ragione R."/>
            <person name="Hildebrand F."/>
            <person name="Pallen M.J."/>
        </authorList>
    </citation>
    <scope>NUCLEOTIDE SEQUENCE</scope>
    <source>
        <strain evidence="3">316</strain>
    </source>
</reference>
<evidence type="ECO:0000256" key="2">
    <source>
        <dbReference type="SAM" id="SignalP"/>
    </source>
</evidence>
<evidence type="ECO:0000256" key="1">
    <source>
        <dbReference type="SAM" id="MobiDB-lite"/>
    </source>
</evidence>
<proteinExistence type="predicted"/>
<feature type="compositionally biased region" description="Polar residues" evidence="1">
    <location>
        <begin position="34"/>
        <end position="44"/>
    </location>
</feature>
<dbReference type="Proteomes" id="UP000742631">
    <property type="component" value="Unassembled WGS sequence"/>
</dbReference>
<evidence type="ECO:0000313" key="3">
    <source>
        <dbReference type="EMBL" id="HJE26074.1"/>
    </source>
</evidence>
<comment type="caution">
    <text evidence="3">The sequence shown here is derived from an EMBL/GenBank/DDBJ whole genome shotgun (WGS) entry which is preliminary data.</text>
</comment>
<protein>
    <submittedName>
        <fullName evidence="3">Uncharacterized protein</fullName>
    </submittedName>
</protein>
<name>A0A921E6B3_9HYPH</name>
<feature type="signal peptide" evidence="2">
    <location>
        <begin position="1"/>
        <end position="25"/>
    </location>
</feature>
<sequence length="215" mass="22795">MSSRSRIGPLLIVVAAILTIGPASAQDSPAGKPSEQSGKASGNWTDPPAKPATPPTNAAAPTRDKVDEAAAPIRTAAKPVRRSAKLRRQALRRVASRTERPVRVQASHTIRRPSRRLAAVSPSRPANWSVVRGRPRPVYGYIAPDAPAEAYYTRRYFGTIGSGPAGLGLPPDATPFDDFAEVPASGRLIVRWRGGAVPAGYAEGRLPPPDAFDPN</sequence>
<accession>A0A921E6B3</accession>
<feature type="region of interest" description="Disordered" evidence="1">
    <location>
        <begin position="92"/>
        <end position="111"/>
    </location>
</feature>
<organism evidence="3 4">
    <name type="scientific">Methylorubrum populi</name>
    <dbReference type="NCBI Taxonomy" id="223967"/>
    <lineage>
        <taxon>Bacteria</taxon>
        <taxon>Pseudomonadati</taxon>
        <taxon>Pseudomonadota</taxon>
        <taxon>Alphaproteobacteria</taxon>
        <taxon>Hyphomicrobiales</taxon>
        <taxon>Methylobacteriaceae</taxon>
        <taxon>Methylorubrum</taxon>
    </lineage>
</organism>
<dbReference type="EMBL" id="DYYG01000064">
    <property type="protein sequence ID" value="HJE26074.1"/>
    <property type="molecule type" value="Genomic_DNA"/>
</dbReference>
<reference evidence="3" key="2">
    <citation type="submission" date="2021-09" db="EMBL/GenBank/DDBJ databases">
        <authorList>
            <person name="Gilroy R."/>
        </authorList>
    </citation>
    <scope>NUCLEOTIDE SEQUENCE</scope>
    <source>
        <strain evidence="3">316</strain>
    </source>
</reference>
<feature type="chain" id="PRO_5037757531" evidence="2">
    <location>
        <begin position="26"/>
        <end position="215"/>
    </location>
</feature>
<dbReference type="AlphaFoldDB" id="A0A921E6B3"/>
<feature type="region of interest" description="Disordered" evidence="1">
    <location>
        <begin position="23"/>
        <end position="86"/>
    </location>
</feature>
<gene>
    <name evidence="3" type="ORF">K8W01_20695</name>
</gene>
<keyword evidence="2" id="KW-0732">Signal</keyword>